<feature type="compositionally biased region" description="Polar residues" evidence="1">
    <location>
        <begin position="27"/>
        <end position="36"/>
    </location>
</feature>
<feature type="compositionally biased region" description="Basic residues" evidence="1">
    <location>
        <begin position="1"/>
        <end position="10"/>
    </location>
</feature>
<feature type="region of interest" description="Disordered" evidence="1">
    <location>
        <begin position="1"/>
        <end position="172"/>
    </location>
</feature>
<evidence type="ECO:0000313" key="2">
    <source>
        <dbReference type="EMBL" id="KAF2434553.1"/>
    </source>
</evidence>
<keyword evidence="3" id="KW-1185">Reference proteome</keyword>
<feature type="compositionally biased region" description="Polar residues" evidence="1">
    <location>
        <begin position="49"/>
        <end position="76"/>
    </location>
</feature>
<reference evidence="2" key="1">
    <citation type="journal article" date="2020" name="Stud. Mycol.">
        <title>101 Dothideomycetes genomes: a test case for predicting lifestyles and emergence of pathogens.</title>
        <authorList>
            <person name="Haridas S."/>
            <person name="Albert R."/>
            <person name="Binder M."/>
            <person name="Bloem J."/>
            <person name="Labutti K."/>
            <person name="Salamov A."/>
            <person name="Andreopoulos B."/>
            <person name="Baker S."/>
            <person name="Barry K."/>
            <person name="Bills G."/>
            <person name="Bluhm B."/>
            <person name="Cannon C."/>
            <person name="Castanera R."/>
            <person name="Culley D."/>
            <person name="Daum C."/>
            <person name="Ezra D."/>
            <person name="Gonzalez J."/>
            <person name="Henrissat B."/>
            <person name="Kuo A."/>
            <person name="Liang C."/>
            <person name="Lipzen A."/>
            <person name="Lutzoni F."/>
            <person name="Magnuson J."/>
            <person name="Mondo S."/>
            <person name="Nolan M."/>
            <person name="Ohm R."/>
            <person name="Pangilinan J."/>
            <person name="Park H.-J."/>
            <person name="Ramirez L."/>
            <person name="Alfaro M."/>
            <person name="Sun H."/>
            <person name="Tritt A."/>
            <person name="Yoshinaga Y."/>
            <person name="Zwiers L.-H."/>
            <person name="Turgeon B."/>
            <person name="Goodwin S."/>
            <person name="Spatafora J."/>
            <person name="Crous P."/>
            <person name="Grigoriev I."/>
        </authorList>
    </citation>
    <scope>NUCLEOTIDE SEQUENCE</scope>
    <source>
        <strain evidence="2">CBS 130266</strain>
    </source>
</reference>
<feature type="compositionally biased region" description="Acidic residues" evidence="1">
    <location>
        <begin position="139"/>
        <end position="172"/>
    </location>
</feature>
<organism evidence="2 3">
    <name type="scientific">Tothia fuscella</name>
    <dbReference type="NCBI Taxonomy" id="1048955"/>
    <lineage>
        <taxon>Eukaryota</taxon>
        <taxon>Fungi</taxon>
        <taxon>Dikarya</taxon>
        <taxon>Ascomycota</taxon>
        <taxon>Pezizomycotina</taxon>
        <taxon>Dothideomycetes</taxon>
        <taxon>Pleosporomycetidae</taxon>
        <taxon>Venturiales</taxon>
        <taxon>Cylindrosympodiaceae</taxon>
        <taxon>Tothia</taxon>
    </lineage>
</organism>
<dbReference type="EMBL" id="MU007016">
    <property type="protein sequence ID" value="KAF2434553.1"/>
    <property type="molecule type" value="Genomic_DNA"/>
</dbReference>
<name>A0A9P4P0E0_9PEZI</name>
<sequence>MAKNVFRHRYAAPTGTSSDANEENEVYTGSPTTTLVARSPPRLTRDNMTRSASNTASPSSLLRFATTNISRQQQRESPGLSPPPRTQQQGSPRSGVRGPVFGSFHPPALNRRTSNDTATSRQYTVGPSDREPLRSRQNDEEDEEDGSEEDEYFDDDSTEEEDYSNDERTEEDGDAVDEAFNDAFIATESPPELHGALICPECRTNFITNFIHSLGCPVGYNHVVYDIIHSRCETCRWILPYHRMDCEHFPGNPNGGVGER</sequence>
<protein>
    <submittedName>
        <fullName evidence="2">Uncharacterized protein</fullName>
    </submittedName>
</protein>
<feature type="compositionally biased region" description="Polar residues" evidence="1">
    <location>
        <begin position="111"/>
        <end position="125"/>
    </location>
</feature>
<proteinExistence type="predicted"/>
<gene>
    <name evidence="2" type="ORF">EJ08DRAFT_693580</name>
</gene>
<feature type="compositionally biased region" description="Basic and acidic residues" evidence="1">
    <location>
        <begin position="128"/>
        <end position="138"/>
    </location>
</feature>
<evidence type="ECO:0000313" key="3">
    <source>
        <dbReference type="Proteomes" id="UP000800235"/>
    </source>
</evidence>
<evidence type="ECO:0000256" key="1">
    <source>
        <dbReference type="SAM" id="MobiDB-lite"/>
    </source>
</evidence>
<dbReference type="Proteomes" id="UP000800235">
    <property type="component" value="Unassembled WGS sequence"/>
</dbReference>
<accession>A0A9P4P0E0</accession>
<dbReference type="AlphaFoldDB" id="A0A9P4P0E0"/>
<comment type="caution">
    <text evidence="2">The sequence shown here is derived from an EMBL/GenBank/DDBJ whole genome shotgun (WGS) entry which is preliminary data.</text>
</comment>